<keyword evidence="8" id="KW-0902">Two-component regulatory system</keyword>
<feature type="transmembrane region" description="Helical" evidence="10">
    <location>
        <begin position="105"/>
        <end position="125"/>
    </location>
</feature>
<dbReference type="CDD" id="cd16917">
    <property type="entry name" value="HATPase_UhpB-NarQ-NarX-like"/>
    <property type="match status" value="1"/>
</dbReference>
<proteinExistence type="predicted"/>
<evidence type="ECO:0000259" key="11">
    <source>
        <dbReference type="Pfam" id="PF02518"/>
    </source>
</evidence>
<evidence type="ECO:0000256" key="9">
    <source>
        <dbReference type="SAM" id="MobiDB-lite"/>
    </source>
</evidence>
<feature type="compositionally biased region" description="Basic and acidic residues" evidence="9">
    <location>
        <begin position="319"/>
        <end position="344"/>
    </location>
</feature>
<accession>A0ABP5PHR6</accession>
<dbReference type="Pfam" id="PF02518">
    <property type="entry name" value="HATPase_c"/>
    <property type="match status" value="1"/>
</dbReference>
<reference evidence="14" key="1">
    <citation type="journal article" date="2019" name="Int. J. Syst. Evol. Microbiol.">
        <title>The Global Catalogue of Microorganisms (GCM) 10K type strain sequencing project: providing services to taxonomists for standard genome sequencing and annotation.</title>
        <authorList>
            <consortium name="The Broad Institute Genomics Platform"/>
            <consortium name="The Broad Institute Genome Sequencing Center for Infectious Disease"/>
            <person name="Wu L."/>
            <person name="Ma J."/>
        </authorList>
    </citation>
    <scope>NUCLEOTIDE SEQUENCE [LARGE SCALE GENOMIC DNA]</scope>
    <source>
        <strain evidence="14">JCM 16114</strain>
    </source>
</reference>
<keyword evidence="10" id="KW-0472">Membrane</keyword>
<dbReference type="InterPro" id="IPR011712">
    <property type="entry name" value="Sig_transdc_His_kin_sub3_dim/P"/>
</dbReference>
<evidence type="ECO:0000256" key="3">
    <source>
        <dbReference type="ARBA" id="ARBA00022553"/>
    </source>
</evidence>
<keyword evidence="3" id="KW-0597">Phosphoprotein</keyword>
<evidence type="ECO:0000256" key="7">
    <source>
        <dbReference type="ARBA" id="ARBA00022840"/>
    </source>
</evidence>
<dbReference type="SUPFAM" id="SSF55874">
    <property type="entry name" value="ATPase domain of HSP90 chaperone/DNA topoisomerase II/histidine kinase"/>
    <property type="match status" value="1"/>
</dbReference>
<dbReference type="Proteomes" id="UP001499843">
    <property type="component" value="Unassembled WGS sequence"/>
</dbReference>
<comment type="caution">
    <text evidence="13">The sequence shown here is derived from an EMBL/GenBank/DDBJ whole genome shotgun (WGS) entry which is preliminary data.</text>
</comment>
<evidence type="ECO:0000256" key="2">
    <source>
        <dbReference type="ARBA" id="ARBA00012438"/>
    </source>
</evidence>
<feature type="domain" description="Histidine kinase/HSP90-like ATPase" evidence="11">
    <location>
        <begin position="404"/>
        <end position="493"/>
    </location>
</feature>
<dbReference type="PANTHER" id="PTHR24421:SF10">
    <property type="entry name" value="NITRATE_NITRITE SENSOR PROTEIN NARQ"/>
    <property type="match status" value="1"/>
</dbReference>
<dbReference type="InterPro" id="IPR036890">
    <property type="entry name" value="HATPase_C_sf"/>
</dbReference>
<evidence type="ECO:0000256" key="6">
    <source>
        <dbReference type="ARBA" id="ARBA00022777"/>
    </source>
</evidence>
<dbReference type="PANTHER" id="PTHR24421">
    <property type="entry name" value="NITRATE/NITRITE SENSOR PROTEIN NARX-RELATED"/>
    <property type="match status" value="1"/>
</dbReference>
<evidence type="ECO:0000259" key="12">
    <source>
        <dbReference type="Pfam" id="PF07730"/>
    </source>
</evidence>
<keyword evidence="5" id="KW-0547">Nucleotide-binding</keyword>
<dbReference type="Gene3D" id="1.20.5.1930">
    <property type="match status" value="1"/>
</dbReference>
<evidence type="ECO:0000256" key="8">
    <source>
        <dbReference type="ARBA" id="ARBA00023012"/>
    </source>
</evidence>
<dbReference type="InterPro" id="IPR003594">
    <property type="entry name" value="HATPase_dom"/>
</dbReference>
<organism evidence="13 14">
    <name type="scientific">Nonomuraea monospora</name>
    <dbReference type="NCBI Taxonomy" id="568818"/>
    <lineage>
        <taxon>Bacteria</taxon>
        <taxon>Bacillati</taxon>
        <taxon>Actinomycetota</taxon>
        <taxon>Actinomycetes</taxon>
        <taxon>Streptosporangiales</taxon>
        <taxon>Streptosporangiaceae</taxon>
        <taxon>Nonomuraea</taxon>
    </lineage>
</organism>
<evidence type="ECO:0000256" key="1">
    <source>
        <dbReference type="ARBA" id="ARBA00000085"/>
    </source>
</evidence>
<sequence length="496" mass="52457">MNDTHPFYARRMSRRQLVMLDAAAGACAAFIFFTVTVHAEALPPWMRLALPAGLGLPLALRRLCPLPVFCFTLVVAVYAALMGAAGLVYLAPAYALYIVALSDRLGPAVPTSAIAVVSLVTIVGMTVAGTPRDVAPDWLLHLDQPLLGIAALGGAWTIGRAVQERRSYAVRDAERMAAQAVADERLRIARELHDVVTHSVGLIAVKAGVANHVMATRPEEAHDALRVIETASRSALVEMRHLLGVLRSTSVPDGVPMPGLAGIHNLVEQARLAGVEVKLDLRVEAGERAGAGALPKEEAAGLQGEFLGEELASGRAGARQREAEPGRADSARERAAPGRAEVSRADAALGRAEAGRRAAAPAWADVVRRQEGGESSAGAVSQGRTAARQEEEEAWERLPDGVGLAVYRIMQEALTNVVKHAAPTRCRVSLVIGREEVGIEVVDDGPGRRTLPGDGAGHGLIGMRERVTMYGGAFEAGSLPQGGFRVFATLPYEEVS</sequence>
<keyword evidence="7" id="KW-0067">ATP-binding</keyword>
<gene>
    <name evidence="13" type="ORF">GCM10009850_055270</name>
</gene>
<dbReference type="InterPro" id="IPR006311">
    <property type="entry name" value="TAT_signal"/>
</dbReference>
<feature type="domain" description="Signal transduction histidine kinase subgroup 3 dimerisation and phosphoacceptor" evidence="12">
    <location>
        <begin position="184"/>
        <end position="249"/>
    </location>
</feature>
<keyword evidence="14" id="KW-1185">Reference proteome</keyword>
<keyword evidence="10" id="KW-0812">Transmembrane</keyword>
<dbReference type="EC" id="2.7.13.3" evidence="2"/>
<name>A0ABP5PHR6_9ACTN</name>
<evidence type="ECO:0000256" key="10">
    <source>
        <dbReference type="SAM" id="Phobius"/>
    </source>
</evidence>
<keyword evidence="4" id="KW-0808">Transferase</keyword>
<keyword evidence="6" id="KW-0418">Kinase</keyword>
<feature type="transmembrane region" description="Helical" evidence="10">
    <location>
        <begin position="65"/>
        <end position="98"/>
    </location>
</feature>
<evidence type="ECO:0000313" key="13">
    <source>
        <dbReference type="EMBL" id="GAA2210068.1"/>
    </source>
</evidence>
<dbReference type="Pfam" id="PF07730">
    <property type="entry name" value="HisKA_3"/>
    <property type="match status" value="1"/>
</dbReference>
<feature type="region of interest" description="Disordered" evidence="9">
    <location>
        <begin position="312"/>
        <end position="347"/>
    </location>
</feature>
<evidence type="ECO:0000256" key="5">
    <source>
        <dbReference type="ARBA" id="ARBA00022741"/>
    </source>
</evidence>
<comment type="catalytic activity">
    <reaction evidence="1">
        <text>ATP + protein L-histidine = ADP + protein N-phospho-L-histidine.</text>
        <dbReference type="EC" id="2.7.13.3"/>
    </reaction>
</comment>
<feature type="region of interest" description="Disordered" evidence="9">
    <location>
        <begin position="369"/>
        <end position="394"/>
    </location>
</feature>
<evidence type="ECO:0000313" key="14">
    <source>
        <dbReference type="Proteomes" id="UP001499843"/>
    </source>
</evidence>
<dbReference type="PROSITE" id="PS51318">
    <property type="entry name" value="TAT"/>
    <property type="match status" value="1"/>
</dbReference>
<protein>
    <recommendedName>
        <fullName evidence="2">histidine kinase</fullName>
        <ecNumber evidence="2">2.7.13.3</ecNumber>
    </recommendedName>
</protein>
<dbReference type="InterPro" id="IPR050482">
    <property type="entry name" value="Sensor_HK_TwoCompSys"/>
</dbReference>
<dbReference type="Gene3D" id="3.30.565.10">
    <property type="entry name" value="Histidine kinase-like ATPase, C-terminal domain"/>
    <property type="match status" value="1"/>
</dbReference>
<keyword evidence="10" id="KW-1133">Transmembrane helix</keyword>
<dbReference type="RefSeq" id="WP_344480361.1">
    <property type="nucleotide sequence ID" value="NZ_BAAAQX010000015.1"/>
</dbReference>
<dbReference type="EMBL" id="BAAAQX010000015">
    <property type="protein sequence ID" value="GAA2210068.1"/>
    <property type="molecule type" value="Genomic_DNA"/>
</dbReference>
<evidence type="ECO:0000256" key="4">
    <source>
        <dbReference type="ARBA" id="ARBA00022679"/>
    </source>
</evidence>